<dbReference type="AlphaFoldDB" id="A0A6C0FQ22"/>
<dbReference type="Pfam" id="PF12833">
    <property type="entry name" value="HTH_18"/>
    <property type="match status" value="1"/>
</dbReference>
<keyword evidence="5" id="KW-0804">Transcription</keyword>
<dbReference type="Gene3D" id="1.10.10.60">
    <property type="entry name" value="Homeodomain-like"/>
    <property type="match status" value="2"/>
</dbReference>
<dbReference type="InterPro" id="IPR050204">
    <property type="entry name" value="AraC_XylS_family_regulators"/>
</dbReference>
<name>A0A6C0FQ22_9BACL</name>
<dbReference type="InterPro" id="IPR014710">
    <property type="entry name" value="RmlC-like_jellyroll"/>
</dbReference>
<dbReference type="EMBL" id="CP048209">
    <property type="protein sequence ID" value="QHT59236.1"/>
    <property type="molecule type" value="Genomic_DNA"/>
</dbReference>
<dbReference type="GO" id="GO:0043565">
    <property type="term" value="F:sequence-specific DNA binding"/>
    <property type="evidence" value="ECO:0007669"/>
    <property type="project" value="InterPro"/>
</dbReference>
<sequence length="312" mass="34676">MRENEPAPKAVRVPAPFARGERLLPYASLADNPLPVYVNRVRETFDLRMHAHDFIEICLVAEGAGFHYLETEQIAVARGDLFFIPIGLSHVFRPAAKGQPLVLYNCVVTADRLNMLLQAVQAEPELAAFYAARSAGKGWFQLRDRGEEAQRLFHRLHREFTERRPGCSAALSALTAELLVLLYRHGGEGEPRQPVPAASTEDVASMGELLAYIRGNCAEDLHAAAMAAKLGIGERQFQRSFKKAVGVTFLDYVQSARIDLGCRLLLETADKISAVAARSGYQDTKFFNRLFKKKTGVTPRQYRAAGKSSEER</sequence>
<protein>
    <submittedName>
        <fullName evidence="7">AraC family transcriptional regulator</fullName>
    </submittedName>
</protein>
<dbReference type="SMART" id="SM00342">
    <property type="entry name" value="HTH_ARAC"/>
    <property type="match status" value="1"/>
</dbReference>
<evidence type="ECO:0000259" key="6">
    <source>
        <dbReference type="PROSITE" id="PS01124"/>
    </source>
</evidence>
<dbReference type="GO" id="GO:0003700">
    <property type="term" value="F:DNA-binding transcription factor activity"/>
    <property type="evidence" value="ECO:0007669"/>
    <property type="project" value="InterPro"/>
</dbReference>
<accession>A0A6C0FQ22</accession>
<dbReference type="InterPro" id="IPR018060">
    <property type="entry name" value="HTH_AraC"/>
</dbReference>
<keyword evidence="2" id="KW-0805">Transcription regulation</keyword>
<dbReference type="Pfam" id="PF02311">
    <property type="entry name" value="AraC_binding"/>
    <property type="match status" value="1"/>
</dbReference>
<evidence type="ECO:0000256" key="3">
    <source>
        <dbReference type="ARBA" id="ARBA00023125"/>
    </source>
</evidence>
<dbReference type="InterPro" id="IPR037923">
    <property type="entry name" value="HTH-like"/>
</dbReference>
<evidence type="ECO:0000256" key="1">
    <source>
        <dbReference type="ARBA" id="ARBA00022490"/>
    </source>
</evidence>
<dbReference type="PROSITE" id="PS01124">
    <property type="entry name" value="HTH_ARAC_FAMILY_2"/>
    <property type="match status" value="1"/>
</dbReference>
<dbReference type="PANTHER" id="PTHR46796">
    <property type="entry name" value="HTH-TYPE TRANSCRIPTIONAL ACTIVATOR RHAS-RELATED"/>
    <property type="match status" value="1"/>
</dbReference>
<evidence type="ECO:0000313" key="8">
    <source>
        <dbReference type="Proteomes" id="UP000476064"/>
    </source>
</evidence>
<proteinExistence type="predicted"/>
<dbReference type="RefSeq" id="WP_162355303.1">
    <property type="nucleotide sequence ID" value="NZ_CP048209.1"/>
</dbReference>
<dbReference type="Proteomes" id="UP000476064">
    <property type="component" value="Chromosome"/>
</dbReference>
<dbReference type="PANTHER" id="PTHR46796:SF13">
    <property type="entry name" value="HTH-TYPE TRANSCRIPTIONAL ACTIVATOR RHAS"/>
    <property type="match status" value="1"/>
</dbReference>
<dbReference type="SUPFAM" id="SSF46689">
    <property type="entry name" value="Homeodomain-like"/>
    <property type="match status" value="2"/>
</dbReference>
<keyword evidence="8" id="KW-1185">Reference proteome</keyword>
<organism evidence="7 8">
    <name type="scientific">Paenibacillus lycopersici</name>
    <dbReference type="NCBI Taxonomy" id="2704462"/>
    <lineage>
        <taxon>Bacteria</taxon>
        <taxon>Bacillati</taxon>
        <taxon>Bacillota</taxon>
        <taxon>Bacilli</taxon>
        <taxon>Bacillales</taxon>
        <taxon>Paenibacillaceae</taxon>
        <taxon>Paenibacillus</taxon>
    </lineage>
</organism>
<dbReference type="PROSITE" id="PS00041">
    <property type="entry name" value="HTH_ARAC_FAMILY_1"/>
    <property type="match status" value="1"/>
</dbReference>
<evidence type="ECO:0000256" key="4">
    <source>
        <dbReference type="ARBA" id="ARBA00023159"/>
    </source>
</evidence>
<dbReference type="SUPFAM" id="SSF51215">
    <property type="entry name" value="Regulatory protein AraC"/>
    <property type="match status" value="1"/>
</dbReference>
<dbReference type="Gene3D" id="2.60.120.10">
    <property type="entry name" value="Jelly Rolls"/>
    <property type="match status" value="1"/>
</dbReference>
<evidence type="ECO:0000313" key="7">
    <source>
        <dbReference type="EMBL" id="QHT59236.1"/>
    </source>
</evidence>
<dbReference type="KEGG" id="plyc:GXP70_04135"/>
<keyword evidence="4" id="KW-0010">Activator</keyword>
<evidence type="ECO:0000256" key="5">
    <source>
        <dbReference type="ARBA" id="ARBA00023163"/>
    </source>
</evidence>
<dbReference type="InterPro" id="IPR020449">
    <property type="entry name" value="Tscrpt_reg_AraC-type_HTH"/>
</dbReference>
<dbReference type="InterPro" id="IPR009057">
    <property type="entry name" value="Homeodomain-like_sf"/>
</dbReference>
<reference evidence="7 8" key="1">
    <citation type="submission" date="2020-01" db="EMBL/GenBank/DDBJ databases">
        <title>Paenibacillus sp. nov., isolated from tomato rhizosphere.</title>
        <authorList>
            <person name="Weon H.-Y."/>
            <person name="Lee S.A."/>
        </authorList>
    </citation>
    <scope>NUCLEOTIDE SEQUENCE [LARGE SCALE GENOMIC DNA]</scope>
    <source>
        <strain evidence="7 8">12200R-189</strain>
    </source>
</reference>
<dbReference type="InterPro" id="IPR003313">
    <property type="entry name" value="AraC-bd"/>
</dbReference>
<dbReference type="InterPro" id="IPR018062">
    <property type="entry name" value="HTH_AraC-typ_CS"/>
</dbReference>
<feature type="domain" description="HTH araC/xylS-type" evidence="6">
    <location>
        <begin position="207"/>
        <end position="305"/>
    </location>
</feature>
<gene>
    <name evidence="7" type="ORF">GXP70_04135</name>
</gene>
<evidence type="ECO:0000256" key="2">
    <source>
        <dbReference type="ARBA" id="ARBA00023015"/>
    </source>
</evidence>
<keyword evidence="3" id="KW-0238">DNA-binding</keyword>
<keyword evidence="1" id="KW-0963">Cytoplasm</keyword>
<dbReference type="PRINTS" id="PR00032">
    <property type="entry name" value="HTHARAC"/>
</dbReference>